<dbReference type="PRINTS" id="PR01439">
    <property type="entry name" value="CELLSNTHASEA"/>
</dbReference>
<comment type="catalytic activity">
    <reaction evidence="10 11">
        <text>[(1-&gt;4)-beta-D-glucosyl](n) + UDP-alpha-D-glucose = [(1-&gt;4)-beta-D-glucosyl](n+1) + UDP + H(+)</text>
        <dbReference type="Rhea" id="RHEA:19929"/>
        <dbReference type="Rhea" id="RHEA-COMP:10033"/>
        <dbReference type="Rhea" id="RHEA-COMP:10034"/>
        <dbReference type="ChEBI" id="CHEBI:15378"/>
        <dbReference type="ChEBI" id="CHEBI:18246"/>
        <dbReference type="ChEBI" id="CHEBI:58223"/>
        <dbReference type="ChEBI" id="CHEBI:58885"/>
        <dbReference type="EC" id="2.4.1.12"/>
    </reaction>
</comment>
<dbReference type="Pfam" id="PF03552">
    <property type="entry name" value="Cellulose_synt"/>
    <property type="match status" value="1"/>
</dbReference>
<dbReference type="GO" id="GO:0030244">
    <property type="term" value="P:cellulose biosynthetic process"/>
    <property type="evidence" value="ECO:0007669"/>
    <property type="project" value="UniProtKB-KW"/>
</dbReference>
<dbReference type="InterPro" id="IPR003919">
    <property type="entry name" value="Cell_synth_A"/>
</dbReference>
<dbReference type="EC" id="2.4.1.12" evidence="11"/>
<feature type="transmembrane region" description="Helical" evidence="11">
    <location>
        <begin position="90"/>
        <end position="114"/>
    </location>
</feature>
<keyword evidence="2 11" id="KW-1003">Cell membrane</keyword>
<dbReference type="SUPFAM" id="SSF53448">
    <property type="entry name" value="Nucleotide-diphospho-sugar transferases"/>
    <property type="match status" value="1"/>
</dbReference>
<dbReference type="GO" id="GO:0005886">
    <property type="term" value="C:plasma membrane"/>
    <property type="evidence" value="ECO:0007669"/>
    <property type="project" value="UniProtKB-SubCell"/>
</dbReference>
<keyword evidence="5 11" id="KW-0808">Transferase</keyword>
<evidence type="ECO:0000313" key="15">
    <source>
        <dbReference type="EMBL" id="MBC4014112.1"/>
    </source>
</evidence>
<dbReference type="InterPro" id="IPR029044">
    <property type="entry name" value="Nucleotide-diphossugar_trans"/>
</dbReference>
<evidence type="ECO:0000256" key="3">
    <source>
        <dbReference type="ARBA" id="ARBA00022519"/>
    </source>
</evidence>
<sequence>MGRLDVTAAGGRLAGLSAIGGLLLLAPILFVPLDAGRQTIFALGCLLLFLVVNRRRGSAASTFLVVLSCAVTIRYLHWRLTETIAFDTPLQGFFMLGLVAAEIYAGISLFLGYFQTLAPLHRKPVLLPEDSEQWPTVDIYIPTYNEAMEIVKPTVLAALAMDWPEDRFNVYILDDGRRPEFRAFAEACGAGYIIRPDNKGAKSGNINHALKQTDGEFIAIFDCDHVPTRAFLQLTLGWLLRDRRLAMVQTPHYFYSPDPFERNLTAGRDVPNEGLMFYGLIQPGNDLWNATFFCGSCAVIRRTALEEVGGVPHETVTEDCHCSLRMQKRGWHTAYIRLPLASGLATERLLIHIGQRMRWARGMIQIMRVENPLLARGLSLPQRFCYFSSMFHFMFALPRVVFLTSPLAFLLLGQNVIAASPLAIIAYAGPHIVHAVATGSRLTGSFRHSFWSEIYETSLALYLVPLTIVTLLNPRKGKFNVTDKGGLLAEGYYDIRAVWPNLVLALLLLAGLGVGLHGVLTNPTGSLEFQAFLLNGCWALLSLVPVLASLAVGRERRQVRARSRTLATLPATLLLADGRRLEGTTSDVSLGGASLTLAGGDMPATGEATLELDLGHERVTTRIRVLRAEGAAASLAFAPRTLAEEGDIVRAVMGRADAWVGWDQHRRDRPLRALAEVVGSVSAAFVGQSQLWNLLRGRRGPVPVQPRRPAAPAAKATPPQERRTEVLRPRRAQAAAVLAALLLPGIALAQPVRPGVGDTTIIPPLTLPPPVVIPPPPGLVPTGAPAQAAPAAAATTRTITRTLRQLGVSGPMQLRGISDLQGVQFGIRADEVVTSARLSISGATSPGLLPELSQIAITLNEEFIGAVQPERGRPSFGPLEFPLSPLFFTELNRLNFRFSGRYTQECNDALSGLLWANVSDLSTLRMTLERLPLPRDLSRLPEPFLDRRELQGPLTLPVLLAADPGSQILRATAIAASWFGMLAEYRGASFPVSSALPAHGNAMAVVAGGAGIPGLELPAFQGPTLALLPNPNDPVGQILVIGGRTPAEAAVAATGLAFGRATLSGTQALVEAAEAAPRLPYDAPRWLRPDRPVRFGELVSAEQLQAHGYSPGAVAIPVRTAPDLYFTRARGVPVELSFRPPPGPVIDTSVSRLDIALSGTYLRSLPLRAALPAWPISELAGWFGWPRERETASASLPPFLLSGGNELQLRFDMRPLNRGECGAVPGDINASIDPDSNIDISGAHRFAVLPNLALFSNAGFPFTRLADLSETAVVLPERPQPAEISAMLDLLGRMAAIVGHPASGIMVTGPAGMREVADRDLILLGTLGRHAGLSQLLRDSAPVRLEGNRMTLALPSRLLVLGRLFPGGSAAVEERARATTRLDAPAEGFGALIGFESPLRAGRSVVVLTGAAPAGVEAMAAALRDPRQQPHVQGDLAVLSGGKVESFATGSRYEHGALPFWLWPEYYLGNRPEVMLLGLALACLLIGLPIRGALRRITLRRLRARSP</sequence>
<dbReference type="Gene3D" id="2.60.120.260">
    <property type="entry name" value="Galactose-binding domain-like"/>
    <property type="match status" value="2"/>
</dbReference>
<comment type="caution">
    <text evidence="15">The sequence shown here is derived from an EMBL/GenBank/DDBJ whole genome shotgun (WGS) entry which is preliminary data.</text>
</comment>
<comment type="pathway">
    <text evidence="11">Glycan metabolism; bacterial cellulose biosynthesis.</text>
</comment>
<name>A0A9X0UBK9_9PROT</name>
<dbReference type="GO" id="GO:0035438">
    <property type="term" value="F:cyclic-di-GMP binding"/>
    <property type="evidence" value="ECO:0007669"/>
    <property type="project" value="InterPro"/>
</dbReference>
<evidence type="ECO:0000256" key="5">
    <source>
        <dbReference type="ARBA" id="ARBA00022679"/>
    </source>
</evidence>
<dbReference type="InterPro" id="IPR018513">
    <property type="entry name" value="Cell_synthase_bac"/>
</dbReference>
<keyword evidence="3 11" id="KW-0997">Cell inner membrane</keyword>
<protein>
    <recommendedName>
        <fullName evidence="11">Cellulose synthase catalytic subunit [UDP-forming]</fullName>
        <ecNumber evidence="11">2.4.1.12</ecNumber>
    </recommendedName>
</protein>
<evidence type="ECO:0000256" key="10">
    <source>
        <dbReference type="ARBA" id="ARBA00048682"/>
    </source>
</evidence>
<evidence type="ECO:0000256" key="11">
    <source>
        <dbReference type="RuleBase" id="RU365020"/>
    </source>
</evidence>
<comment type="subcellular location">
    <subcellularLocation>
        <location evidence="1">Cell inner membrane</location>
        <topology evidence="1">Multi-pass membrane protein</topology>
    </subcellularLocation>
</comment>
<dbReference type="PANTHER" id="PTHR43867">
    <property type="entry name" value="CELLULOSE SYNTHASE CATALYTIC SUBUNIT A [UDP-FORMING]"/>
    <property type="match status" value="1"/>
</dbReference>
<proteinExistence type="predicted"/>
<dbReference type="InterPro" id="IPR009875">
    <property type="entry name" value="PilZ_domain"/>
</dbReference>
<accession>A0A9X0UBK9</accession>
<feature type="domain" description="PilZ" evidence="14">
    <location>
        <begin position="558"/>
        <end position="653"/>
    </location>
</feature>
<keyword evidence="11" id="KW-0973">c-di-GMP</keyword>
<comment type="cofactor">
    <cofactor evidence="11">
        <name>Mg(2+)</name>
        <dbReference type="ChEBI" id="CHEBI:18420"/>
    </cofactor>
</comment>
<keyword evidence="6 11" id="KW-0812">Transmembrane</keyword>
<evidence type="ECO:0000256" key="6">
    <source>
        <dbReference type="ARBA" id="ARBA00022692"/>
    </source>
</evidence>
<feature type="domain" description="Glycosyltransferase 2-like" evidence="13">
    <location>
        <begin position="139"/>
        <end position="308"/>
    </location>
</feature>
<dbReference type="InterPro" id="IPR050321">
    <property type="entry name" value="Glycosyltr_2/OpgH_subfam"/>
</dbReference>
<feature type="region of interest" description="Disordered" evidence="12">
    <location>
        <begin position="701"/>
        <end position="726"/>
    </location>
</feature>
<dbReference type="GO" id="GO:0006011">
    <property type="term" value="P:UDP-alpha-D-glucose metabolic process"/>
    <property type="evidence" value="ECO:0007669"/>
    <property type="project" value="InterPro"/>
</dbReference>
<feature type="transmembrane region" description="Helical" evidence="11">
    <location>
        <begin position="12"/>
        <end position="30"/>
    </location>
</feature>
<evidence type="ECO:0000256" key="8">
    <source>
        <dbReference type="ARBA" id="ARBA00022989"/>
    </source>
</evidence>
<evidence type="ECO:0000256" key="2">
    <source>
        <dbReference type="ARBA" id="ARBA00022475"/>
    </source>
</evidence>
<keyword evidence="9 11" id="KW-0472">Membrane</keyword>
<evidence type="ECO:0000256" key="7">
    <source>
        <dbReference type="ARBA" id="ARBA00022916"/>
    </source>
</evidence>
<dbReference type="CDD" id="cd06421">
    <property type="entry name" value="CESA_CelA_like"/>
    <property type="match status" value="1"/>
</dbReference>
<dbReference type="Pfam" id="PF07238">
    <property type="entry name" value="PilZ"/>
    <property type="match status" value="1"/>
</dbReference>
<evidence type="ECO:0000313" key="16">
    <source>
        <dbReference type="Proteomes" id="UP000600101"/>
    </source>
</evidence>
<gene>
    <name evidence="15" type="primary">bcsA</name>
    <name evidence="15" type="ORF">H7965_02150</name>
</gene>
<dbReference type="InterPro" id="IPR001173">
    <property type="entry name" value="Glyco_trans_2-like"/>
</dbReference>
<reference evidence="15" key="1">
    <citation type="submission" date="2020-08" db="EMBL/GenBank/DDBJ databases">
        <authorList>
            <person name="Hu Y."/>
            <person name="Nguyen S.V."/>
            <person name="Li F."/>
            <person name="Fanning S."/>
        </authorList>
    </citation>
    <scope>NUCLEOTIDE SEQUENCE</scope>
    <source>
        <strain evidence="15">SYSU D8009</strain>
    </source>
</reference>
<feature type="transmembrane region" description="Helical" evidence="11">
    <location>
        <begin position="36"/>
        <end position="52"/>
    </location>
</feature>
<dbReference type="InterPro" id="IPR005150">
    <property type="entry name" value="Cellulose_synth"/>
</dbReference>
<dbReference type="EMBL" id="JACOMF010000002">
    <property type="protein sequence ID" value="MBC4014112.1"/>
    <property type="molecule type" value="Genomic_DNA"/>
</dbReference>
<feature type="transmembrane region" description="Helical" evidence="11">
    <location>
        <begin position="1474"/>
        <end position="1494"/>
    </location>
</feature>
<evidence type="ECO:0000259" key="14">
    <source>
        <dbReference type="Pfam" id="PF07238"/>
    </source>
</evidence>
<keyword evidence="16" id="KW-1185">Reference proteome</keyword>
<feature type="compositionally biased region" description="Low complexity" evidence="12">
    <location>
        <begin position="701"/>
        <end position="719"/>
    </location>
</feature>
<dbReference type="GO" id="GO:0016760">
    <property type="term" value="F:cellulose synthase (UDP-forming) activity"/>
    <property type="evidence" value="ECO:0007669"/>
    <property type="project" value="UniProtKB-EC"/>
</dbReference>
<keyword evidence="4 11" id="KW-0328">Glycosyltransferase</keyword>
<dbReference type="NCBIfam" id="TIGR03030">
    <property type="entry name" value="CelA"/>
    <property type="match status" value="1"/>
</dbReference>
<keyword evidence="8 11" id="KW-1133">Transmembrane helix</keyword>
<dbReference type="Gene3D" id="3.90.550.10">
    <property type="entry name" value="Spore Coat Polysaccharide Biosynthesis Protein SpsA, Chain A"/>
    <property type="match status" value="1"/>
</dbReference>
<dbReference type="Pfam" id="PF00535">
    <property type="entry name" value="Glycos_transf_2"/>
    <property type="match status" value="1"/>
</dbReference>
<feature type="transmembrane region" description="Helical" evidence="11">
    <location>
        <begin position="384"/>
        <end position="412"/>
    </location>
</feature>
<feature type="transmembrane region" description="Helical" evidence="11">
    <location>
        <begin position="454"/>
        <end position="472"/>
    </location>
</feature>
<comment type="function">
    <text evidence="11">Catalytic subunit of cellulose synthase. It polymerizes uridine 5'-diphosphate glucose to cellulose.</text>
</comment>
<keyword evidence="7 11" id="KW-0135">Cellulose biosynthesis</keyword>
<feature type="transmembrane region" description="Helical" evidence="11">
    <location>
        <begin position="59"/>
        <end position="78"/>
    </location>
</feature>
<dbReference type="PANTHER" id="PTHR43867:SF2">
    <property type="entry name" value="CELLULOSE SYNTHASE CATALYTIC SUBUNIT A [UDP-FORMING]"/>
    <property type="match status" value="1"/>
</dbReference>
<feature type="transmembrane region" description="Helical" evidence="11">
    <location>
        <begin position="502"/>
        <end position="520"/>
    </location>
</feature>
<evidence type="ECO:0000256" key="12">
    <source>
        <dbReference type="SAM" id="MobiDB-lite"/>
    </source>
</evidence>
<feature type="transmembrane region" description="Helical" evidence="11">
    <location>
        <begin position="532"/>
        <end position="552"/>
    </location>
</feature>
<evidence type="ECO:0000256" key="4">
    <source>
        <dbReference type="ARBA" id="ARBA00022676"/>
    </source>
</evidence>
<evidence type="ECO:0000256" key="1">
    <source>
        <dbReference type="ARBA" id="ARBA00004429"/>
    </source>
</evidence>
<dbReference type="Proteomes" id="UP000600101">
    <property type="component" value="Unassembled WGS sequence"/>
</dbReference>
<dbReference type="Pfam" id="PF03170">
    <property type="entry name" value="BcsB"/>
    <property type="match status" value="1"/>
</dbReference>
<evidence type="ECO:0000259" key="13">
    <source>
        <dbReference type="Pfam" id="PF00535"/>
    </source>
</evidence>
<dbReference type="Gene3D" id="2.40.10.220">
    <property type="entry name" value="predicted glycosyltransferase like domains"/>
    <property type="match status" value="1"/>
</dbReference>
<evidence type="ECO:0000256" key="9">
    <source>
        <dbReference type="ARBA" id="ARBA00023136"/>
    </source>
</evidence>
<dbReference type="RefSeq" id="WP_186768888.1">
    <property type="nucleotide sequence ID" value="NZ_JACOMF010000002.1"/>
</dbReference>
<organism evidence="15 16">
    <name type="scientific">Siccirubricoccus deserti</name>
    <dbReference type="NCBI Taxonomy" id="2013562"/>
    <lineage>
        <taxon>Bacteria</taxon>
        <taxon>Pseudomonadati</taxon>
        <taxon>Pseudomonadota</taxon>
        <taxon>Alphaproteobacteria</taxon>
        <taxon>Acetobacterales</taxon>
        <taxon>Roseomonadaceae</taxon>
        <taxon>Siccirubricoccus</taxon>
    </lineage>
</organism>